<evidence type="ECO:0000313" key="3">
    <source>
        <dbReference type="Proteomes" id="UP000292372"/>
    </source>
</evidence>
<dbReference type="RefSeq" id="WP_130937526.1">
    <property type="nucleotide sequence ID" value="NZ_BMEE01000002.1"/>
</dbReference>
<evidence type="ECO:0000313" key="2">
    <source>
        <dbReference type="EMBL" id="TBN14405.1"/>
    </source>
</evidence>
<name>A0A4Q9FKH1_9FLAO</name>
<proteinExistence type="predicted"/>
<keyword evidence="3" id="KW-1185">Reference proteome</keyword>
<feature type="domain" description="ParB-related ThiF-related cassette protein E" evidence="1">
    <location>
        <begin position="2"/>
        <end position="152"/>
    </location>
</feature>
<evidence type="ECO:0000259" key="1">
    <source>
        <dbReference type="Pfam" id="PF19556"/>
    </source>
</evidence>
<protein>
    <recommendedName>
        <fullName evidence="1">ParB-related ThiF-related cassette protein E domain-containing protein</fullName>
    </recommendedName>
</protein>
<dbReference type="AlphaFoldDB" id="A0A4Q9FKH1"/>
<dbReference type="InterPro" id="IPR022273">
    <property type="entry name" value="PRTRC_protein-E"/>
</dbReference>
<dbReference type="Pfam" id="PF19556">
    <property type="entry name" value="PRTRC_E"/>
    <property type="match status" value="1"/>
</dbReference>
<dbReference type="EMBL" id="SIRS01000005">
    <property type="protein sequence ID" value="TBN14405.1"/>
    <property type="molecule type" value="Genomic_DNA"/>
</dbReference>
<sequence length="161" mass="18113">MCDFFSSLKEMGISQIGLSITYDKNLVSVSLLPKSESNDKSLKKLKALTISLPVNEMDERFFEIINEPLEKTKVGFNNVEAYEKSLQDKLSKTESGKKQKESVSKDVKSLQEFVGKNGFNPLKDHKTAIEMAEKILAVNPNQKDAKKVIKDMSAYTEPSLF</sequence>
<comment type="caution">
    <text evidence="2">The sequence shown here is derived from an EMBL/GenBank/DDBJ whole genome shotgun (WGS) entry which is preliminary data.</text>
</comment>
<dbReference type="Proteomes" id="UP000292372">
    <property type="component" value="Unassembled WGS sequence"/>
</dbReference>
<dbReference type="OrthoDB" id="1437762at2"/>
<gene>
    <name evidence="2" type="ORF">EYD46_12585</name>
</gene>
<accession>A0A4Q9FKH1</accession>
<organism evidence="2 3">
    <name type="scientific">Hyunsoonleella pacifica</name>
    <dbReference type="NCBI Taxonomy" id="1080224"/>
    <lineage>
        <taxon>Bacteria</taxon>
        <taxon>Pseudomonadati</taxon>
        <taxon>Bacteroidota</taxon>
        <taxon>Flavobacteriia</taxon>
        <taxon>Flavobacteriales</taxon>
        <taxon>Flavobacteriaceae</taxon>
    </lineage>
</organism>
<reference evidence="2 3" key="1">
    <citation type="journal article" date="2015" name="Int. J. Syst. Evol. Microbiol.">
        <title>Hyunsoonleella pacifica sp. nov., isolated from seawater of South Pacific Gyre.</title>
        <authorList>
            <person name="Gao X."/>
            <person name="Zhang Z."/>
            <person name="Dai X."/>
            <person name="Zhang X.H."/>
        </authorList>
    </citation>
    <scope>NUCLEOTIDE SEQUENCE [LARGE SCALE GENOMIC DNA]</scope>
    <source>
        <strain evidence="2 3">SW033</strain>
    </source>
</reference>